<keyword evidence="1" id="KW-0812">Transmembrane</keyword>
<feature type="transmembrane region" description="Helical" evidence="1">
    <location>
        <begin position="101"/>
        <end position="122"/>
    </location>
</feature>
<feature type="transmembrane region" description="Helical" evidence="1">
    <location>
        <begin position="63"/>
        <end position="81"/>
    </location>
</feature>
<feature type="transmembrane region" description="Helical" evidence="1">
    <location>
        <begin position="198"/>
        <end position="216"/>
    </location>
</feature>
<dbReference type="Proteomes" id="UP000030647">
    <property type="component" value="Unassembled WGS sequence"/>
</dbReference>
<evidence type="ECO:0000256" key="1">
    <source>
        <dbReference type="SAM" id="Phobius"/>
    </source>
</evidence>
<dbReference type="EMBL" id="KI271598">
    <property type="protein sequence ID" value="ERL64392.1"/>
    <property type="molecule type" value="Genomic_DNA"/>
</dbReference>
<dbReference type="eggNOG" id="ENOG5032CKK">
    <property type="taxonomic scope" value="Bacteria"/>
</dbReference>
<organism evidence="2 3">
    <name type="scientific">Schleiferilactobacillus shenzhenensis LY-73</name>
    <dbReference type="NCBI Taxonomy" id="1231336"/>
    <lineage>
        <taxon>Bacteria</taxon>
        <taxon>Bacillati</taxon>
        <taxon>Bacillota</taxon>
        <taxon>Bacilli</taxon>
        <taxon>Lactobacillales</taxon>
        <taxon>Lactobacillaceae</taxon>
        <taxon>Schleiferilactobacillus</taxon>
    </lineage>
</organism>
<feature type="transmembrane region" description="Helical" evidence="1">
    <location>
        <begin position="33"/>
        <end position="51"/>
    </location>
</feature>
<reference evidence="3" key="1">
    <citation type="journal article" date="2013" name="Genome Announc.">
        <title>Whole-Genome Sequencing of Lactobacillus shenzhenensis Strain LY-73T.</title>
        <authorList>
            <person name="Lin Z."/>
            <person name="Liu Z."/>
            <person name="Yang R."/>
            <person name="Zou Y."/>
            <person name="Wan D."/>
            <person name="Chen J."/>
            <person name="Guo M."/>
            <person name="Zhao J."/>
            <person name="Fang C."/>
            <person name="Yang R."/>
            <person name="Liu F."/>
        </authorList>
    </citation>
    <scope>NUCLEOTIDE SEQUENCE [LARGE SCALE GENOMIC DNA]</scope>
    <source>
        <strain evidence="3">LY-73</strain>
    </source>
</reference>
<keyword evidence="1" id="KW-1133">Transmembrane helix</keyword>
<evidence type="ECO:0000313" key="3">
    <source>
        <dbReference type="Proteomes" id="UP000030647"/>
    </source>
</evidence>
<name>U4TSD3_9LACO</name>
<keyword evidence="1" id="KW-0472">Membrane</keyword>
<dbReference type="AlphaFoldDB" id="U4TSD3"/>
<proteinExistence type="predicted"/>
<feature type="transmembrane region" description="Helical" evidence="1">
    <location>
        <begin position="222"/>
        <end position="239"/>
    </location>
</feature>
<evidence type="ECO:0000313" key="2">
    <source>
        <dbReference type="EMBL" id="ERL64392.1"/>
    </source>
</evidence>
<feature type="transmembrane region" description="Helical" evidence="1">
    <location>
        <begin position="176"/>
        <end position="193"/>
    </location>
</feature>
<keyword evidence="3" id="KW-1185">Reference proteome</keyword>
<gene>
    <name evidence="2" type="ORF">L248_0934</name>
</gene>
<dbReference type="HOGENOM" id="CLU_1155273_0_0_9"/>
<protein>
    <submittedName>
        <fullName evidence="2">Uncharacterized protein</fullName>
    </submittedName>
</protein>
<sequence length="240" mass="26854">MFFLPPRFRYNVAIKQSRRNTYMDETQRTGQSWTQFLIIGILYGGLLWYQYQYVLVKKTTDTAVMIYAGAAVALAIIALAWTHRVPAHQGSATFLASRVYWPLIGVLIVIAAARFGTAYLHFQSNFPVMPAQRFLRNMTVLDRAIFSTAFSLVVPLVEQTLFTRLWFNGIWRSRHYAVLALAILLGGLIQGALVSPELAIGTAVAIAVGCFISFLGGITQNYWAAVVAQALSNFLLIFIY</sequence>
<accession>U4TSD3</accession>